<keyword evidence="4 6" id="KW-1133">Transmembrane helix</keyword>
<accession>K9Z8D8</accession>
<dbReference type="PATRIC" id="fig|755178.3.peg.2715"/>
<comment type="similarity">
    <text evidence="2 6">Belongs to the 4-toluene sulfonate uptake permease (TSUP) (TC 2.A.102) family.</text>
</comment>
<evidence type="ECO:0000256" key="6">
    <source>
        <dbReference type="RuleBase" id="RU363041"/>
    </source>
</evidence>
<dbReference type="eggNOG" id="COG0730">
    <property type="taxonomic scope" value="Bacteria"/>
</dbReference>
<dbReference type="Proteomes" id="UP000010480">
    <property type="component" value="Chromosome"/>
</dbReference>
<keyword evidence="8" id="KW-1185">Reference proteome</keyword>
<dbReference type="InterPro" id="IPR002781">
    <property type="entry name" value="TM_pro_TauE-like"/>
</dbReference>
<evidence type="ECO:0000313" key="7">
    <source>
        <dbReference type="EMBL" id="AFZ54638.1"/>
    </source>
</evidence>
<keyword evidence="3 6" id="KW-0812">Transmembrane</keyword>
<feature type="transmembrane region" description="Helical" evidence="6">
    <location>
        <begin position="198"/>
        <end position="220"/>
    </location>
</feature>
<dbReference type="GO" id="GO:0005886">
    <property type="term" value="C:plasma membrane"/>
    <property type="evidence" value="ECO:0007669"/>
    <property type="project" value="UniProtKB-SubCell"/>
</dbReference>
<evidence type="ECO:0000256" key="3">
    <source>
        <dbReference type="ARBA" id="ARBA00022692"/>
    </source>
</evidence>
<feature type="transmembrane region" description="Helical" evidence="6">
    <location>
        <begin position="44"/>
        <end position="65"/>
    </location>
</feature>
<sequence length="299" mass="32085" precursor="true">MNFEYWYMFPFSIVIATIAMASGVEGATFFTPLFMLVLKLPPEVAIGTGLITEVFGFSSGLFAYIRKGLIDFKLGKKLLIVTIPLALIGTWLGKLISPSALKAMLGVGLFVIAQSFLSNPESEEIEVLDANIASHSRENPQTCLTSNDGETFCYTIANTTEGRLLSGIGALFLGMVSTGLGELNGYFLIQRCKVPSQVAVATSVFIVAITALIASVGHVLQFLQAGNDELMTVLSLVIFTAPGVLIGAQFGSMVASKLSQKLLERSMGILFIIVGAIVLFELAVKNQDLISSFIYISMI</sequence>
<dbReference type="STRING" id="755178.Cyan10605_2558"/>
<name>K9Z8D8_CYAAP</name>
<proteinExistence type="inferred from homology"/>
<feature type="transmembrane region" description="Helical" evidence="6">
    <location>
        <begin position="164"/>
        <end position="186"/>
    </location>
</feature>
<dbReference type="HOGENOM" id="CLU_045498_3_0_3"/>
<dbReference type="InterPro" id="IPR051598">
    <property type="entry name" value="TSUP/Inactive_protease-like"/>
</dbReference>
<dbReference type="RefSeq" id="WP_015220361.1">
    <property type="nucleotide sequence ID" value="NC_019776.1"/>
</dbReference>
<keyword evidence="5 6" id="KW-0472">Membrane</keyword>
<feature type="transmembrane region" description="Helical" evidence="6">
    <location>
        <begin position="267"/>
        <end position="284"/>
    </location>
</feature>
<evidence type="ECO:0000256" key="2">
    <source>
        <dbReference type="ARBA" id="ARBA00009142"/>
    </source>
</evidence>
<comment type="subcellular location">
    <subcellularLocation>
        <location evidence="6">Cell membrane</location>
        <topology evidence="6">Multi-pass membrane protein</topology>
    </subcellularLocation>
    <subcellularLocation>
        <location evidence="1">Membrane</location>
        <topology evidence="1">Multi-pass membrane protein</topology>
    </subcellularLocation>
</comment>
<dbReference type="KEGG" id="can:Cyan10605_2558"/>
<dbReference type="AlphaFoldDB" id="K9Z8D8"/>
<feature type="transmembrane region" description="Helical" evidence="6">
    <location>
        <begin position="77"/>
        <end position="96"/>
    </location>
</feature>
<dbReference type="EMBL" id="CP003947">
    <property type="protein sequence ID" value="AFZ54638.1"/>
    <property type="molecule type" value="Genomic_DNA"/>
</dbReference>
<dbReference type="OrthoDB" id="9780109at2"/>
<dbReference type="PANTHER" id="PTHR43701">
    <property type="entry name" value="MEMBRANE TRANSPORTER PROTEIN MJ0441-RELATED"/>
    <property type="match status" value="1"/>
</dbReference>
<dbReference type="Pfam" id="PF01925">
    <property type="entry name" value="TauE"/>
    <property type="match status" value="1"/>
</dbReference>
<gene>
    <name evidence="7" type="ordered locus">Cyan10605_2558</name>
</gene>
<evidence type="ECO:0000256" key="4">
    <source>
        <dbReference type="ARBA" id="ARBA00022989"/>
    </source>
</evidence>
<keyword evidence="6" id="KW-1003">Cell membrane</keyword>
<evidence type="ECO:0000256" key="5">
    <source>
        <dbReference type="ARBA" id="ARBA00023136"/>
    </source>
</evidence>
<feature type="transmembrane region" description="Helical" evidence="6">
    <location>
        <begin position="232"/>
        <end position="255"/>
    </location>
</feature>
<protein>
    <recommendedName>
        <fullName evidence="6">Probable membrane transporter protein</fullName>
    </recommendedName>
</protein>
<evidence type="ECO:0000313" key="8">
    <source>
        <dbReference type="Proteomes" id="UP000010480"/>
    </source>
</evidence>
<organism evidence="7 8">
    <name type="scientific">Cyanobacterium aponinum (strain PCC 10605)</name>
    <dbReference type="NCBI Taxonomy" id="755178"/>
    <lineage>
        <taxon>Bacteria</taxon>
        <taxon>Bacillati</taxon>
        <taxon>Cyanobacteriota</taxon>
        <taxon>Cyanophyceae</taxon>
        <taxon>Oscillatoriophycideae</taxon>
        <taxon>Chroococcales</taxon>
        <taxon>Geminocystaceae</taxon>
        <taxon>Cyanobacterium</taxon>
    </lineage>
</organism>
<dbReference type="PANTHER" id="PTHR43701:SF2">
    <property type="entry name" value="MEMBRANE TRANSPORTER PROTEIN YJNA-RELATED"/>
    <property type="match status" value="1"/>
</dbReference>
<reference evidence="8" key="1">
    <citation type="journal article" date="2013" name="Proc. Natl. Acad. Sci. U.S.A.">
        <title>Improving the coverage of the cyanobacterial phylum using diversity-driven genome sequencing.</title>
        <authorList>
            <person name="Shih P.M."/>
            <person name="Wu D."/>
            <person name="Latifi A."/>
            <person name="Axen S.D."/>
            <person name="Fewer D.P."/>
            <person name="Talla E."/>
            <person name="Calteau A."/>
            <person name="Cai F."/>
            <person name="Tandeau de Marsac N."/>
            <person name="Rippka R."/>
            <person name="Herdman M."/>
            <person name="Sivonen K."/>
            <person name="Coursin T."/>
            <person name="Laurent T."/>
            <person name="Goodwin L."/>
            <person name="Nolan M."/>
            <person name="Davenport K.W."/>
            <person name="Han C.S."/>
            <person name="Rubin E.M."/>
            <person name="Eisen J.A."/>
            <person name="Woyke T."/>
            <person name="Gugger M."/>
            <person name="Kerfeld C.A."/>
        </authorList>
    </citation>
    <scope>NUCLEOTIDE SEQUENCE [LARGE SCALE GENOMIC DNA]</scope>
    <source>
        <strain evidence="8">PCC 10605</strain>
    </source>
</reference>
<evidence type="ECO:0000256" key="1">
    <source>
        <dbReference type="ARBA" id="ARBA00004141"/>
    </source>
</evidence>
<feature type="transmembrane region" description="Helical" evidence="6">
    <location>
        <begin position="5"/>
        <end position="24"/>
    </location>
</feature>